<organism evidence="2 3">
    <name type="scientific">Polyplax serrata</name>
    <name type="common">Common mouse louse</name>
    <dbReference type="NCBI Taxonomy" id="468196"/>
    <lineage>
        <taxon>Eukaryota</taxon>
        <taxon>Metazoa</taxon>
        <taxon>Ecdysozoa</taxon>
        <taxon>Arthropoda</taxon>
        <taxon>Hexapoda</taxon>
        <taxon>Insecta</taxon>
        <taxon>Pterygota</taxon>
        <taxon>Neoptera</taxon>
        <taxon>Paraneoptera</taxon>
        <taxon>Psocodea</taxon>
        <taxon>Troctomorpha</taxon>
        <taxon>Phthiraptera</taxon>
        <taxon>Anoplura</taxon>
        <taxon>Polyplacidae</taxon>
        <taxon>Polyplax</taxon>
    </lineage>
</organism>
<protein>
    <submittedName>
        <fullName evidence="2">Uncharacterized protein</fullName>
    </submittedName>
</protein>
<comment type="caution">
    <text evidence="2">The sequence shown here is derived from an EMBL/GenBank/DDBJ whole genome shotgun (WGS) entry which is preliminary data.</text>
</comment>
<feature type="region of interest" description="Disordered" evidence="1">
    <location>
        <begin position="1"/>
        <end position="99"/>
    </location>
</feature>
<feature type="compositionally biased region" description="Basic and acidic residues" evidence="1">
    <location>
        <begin position="84"/>
        <end position="93"/>
    </location>
</feature>
<dbReference type="Proteomes" id="UP001372834">
    <property type="component" value="Unassembled WGS sequence"/>
</dbReference>
<feature type="compositionally biased region" description="Basic and acidic residues" evidence="1">
    <location>
        <begin position="41"/>
        <end position="75"/>
    </location>
</feature>
<dbReference type="EMBL" id="JAWJWE010000002">
    <property type="protein sequence ID" value="KAK6642866.1"/>
    <property type="molecule type" value="Genomic_DNA"/>
</dbReference>
<sequence length="99" mass="10939">MNEIQNSVNARGEVGKSSLYEAPPCPTSPRKTKRRIVGVSAREEANSDEDNKAHDHETTSELISREKNNTNEKTHTGNFGSVKSEVDKTHGKEVVLGYN</sequence>
<evidence type="ECO:0000256" key="1">
    <source>
        <dbReference type="SAM" id="MobiDB-lite"/>
    </source>
</evidence>
<gene>
    <name evidence="2" type="ORF">RUM43_004368</name>
</gene>
<accession>A0AAN8XN20</accession>
<proteinExistence type="predicted"/>
<evidence type="ECO:0000313" key="3">
    <source>
        <dbReference type="Proteomes" id="UP001372834"/>
    </source>
</evidence>
<name>A0AAN8XN20_POLSC</name>
<dbReference type="AlphaFoldDB" id="A0AAN8XN20"/>
<evidence type="ECO:0000313" key="2">
    <source>
        <dbReference type="EMBL" id="KAK6642866.1"/>
    </source>
</evidence>
<reference evidence="2 3" key="1">
    <citation type="submission" date="2023-10" db="EMBL/GenBank/DDBJ databases">
        <title>Genomes of two closely related lineages of the louse Polyplax serrata with different host specificities.</title>
        <authorList>
            <person name="Martinu J."/>
            <person name="Tarabai H."/>
            <person name="Stefka J."/>
            <person name="Hypsa V."/>
        </authorList>
    </citation>
    <scope>NUCLEOTIDE SEQUENCE [LARGE SCALE GENOMIC DNA]</scope>
    <source>
        <strain evidence="2">HR10_N</strain>
    </source>
</reference>